<dbReference type="NCBIfam" id="TIGR03426">
    <property type="entry name" value="shape_MreD"/>
    <property type="match status" value="1"/>
</dbReference>
<evidence type="ECO:0000256" key="5">
    <source>
        <dbReference type="ARBA" id="ARBA00022960"/>
    </source>
</evidence>
<dbReference type="InterPro" id="IPR007227">
    <property type="entry name" value="Cell_shape_determining_MreD"/>
</dbReference>
<dbReference type="EMBL" id="CP036200">
    <property type="protein sequence ID" value="QBF82775.1"/>
    <property type="molecule type" value="Genomic_DNA"/>
</dbReference>
<feature type="transmembrane region" description="Helical" evidence="9">
    <location>
        <begin position="6"/>
        <end position="26"/>
    </location>
</feature>
<evidence type="ECO:0000313" key="11">
    <source>
        <dbReference type="Proteomes" id="UP000291106"/>
    </source>
</evidence>
<dbReference type="RefSeq" id="WP_130599239.1">
    <property type="nucleotide sequence ID" value="NZ_CP036200.1"/>
</dbReference>
<comment type="similarity">
    <text evidence="2 8">Belongs to the MreD family.</text>
</comment>
<evidence type="ECO:0000313" key="10">
    <source>
        <dbReference type="EMBL" id="QBF82775.1"/>
    </source>
</evidence>
<evidence type="ECO:0000256" key="7">
    <source>
        <dbReference type="ARBA" id="ARBA00023136"/>
    </source>
</evidence>
<evidence type="ECO:0000256" key="6">
    <source>
        <dbReference type="ARBA" id="ARBA00022989"/>
    </source>
</evidence>
<keyword evidence="6 9" id="KW-1133">Transmembrane helix</keyword>
<comment type="function">
    <text evidence="8">Involved in formation of the rod shape of the cell. May also contribute to regulation of formation of penicillin-binding proteins.</text>
</comment>
<evidence type="ECO:0000256" key="9">
    <source>
        <dbReference type="SAM" id="Phobius"/>
    </source>
</evidence>
<organism evidence="10 11">
    <name type="scientific">Shewanella maritima</name>
    <dbReference type="NCBI Taxonomy" id="2520507"/>
    <lineage>
        <taxon>Bacteria</taxon>
        <taxon>Pseudomonadati</taxon>
        <taxon>Pseudomonadota</taxon>
        <taxon>Gammaproteobacteria</taxon>
        <taxon>Alteromonadales</taxon>
        <taxon>Shewanellaceae</taxon>
        <taxon>Shewanella</taxon>
    </lineage>
</organism>
<keyword evidence="4 9" id="KW-0812">Transmembrane</keyword>
<feature type="transmembrane region" description="Helical" evidence="9">
    <location>
        <begin position="68"/>
        <end position="93"/>
    </location>
</feature>
<keyword evidence="8" id="KW-0997">Cell inner membrane</keyword>
<evidence type="ECO:0000256" key="8">
    <source>
        <dbReference type="PIRNR" id="PIRNR018472"/>
    </source>
</evidence>
<reference evidence="10 11" key="1">
    <citation type="submission" date="2019-02" db="EMBL/GenBank/DDBJ databases">
        <title>Shewanella sp. D4-2 isolated from Dokdo Island.</title>
        <authorList>
            <person name="Baek K."/>
        </authorList>
    </citation>
    <scope>NUCLEOTIDE SEQUENCE [LARGE SCALE GENOMIC DNA]</scope>
    <source>
        <strain evidence="10 11">D4-2</strain>
    </source>
</reference>
<feature type="transmembrane region" description="Helical" evidence="9">
    <location>
        <begin position="131"/>
        <end position="153"/>
    </location>
</feature>
<evidence type="ECO:0000256" key="3">
    <source>
        <dbReference type="ARBA" id="ARBA00022475"/>
    </source>
</evidence>
<dbReference type="PANTHER" id="PTHR37484">
    <property type="entry name" value="ROD SHAPE-DETERMINING PROTEIN MRED"/>
    <property type="match status" value="1"/>
</dbReference>
<dbReference type="KEGG" id="smai:EXU30_08790"/>
<accession>A0A411PGU8</accession>
<protein>
    <recommendedName>
        <fullName evidence="8">Rod shape-determining protein MreD</fullName>
    </recommendedName>
</protein>
<evidence type="ECO:0000256" key="1">
    <source>
        <dbReference type="ARBA" id="ARBA00004651"/>
    </source>
</evidence>
<dbReference type="GO" id="GO:0005886">
    <property type="term" value="C:plasma membrane"/>
    <property type="evidence" value="ECO:0007669"/>
    <property type="project" value="UniProtKB-SubCell"/>
</dbReference>
<name>A0A411PGU8_9GAMM</name>
<dbReference type="PANTHER" id="PTHR37484:SF1">
    <property type="entry name" value="ROD SHAPE-DETERMINING PROTEIN MRED"/>
    <property type="match status" value="1"/>
</dbReference>
<dbReference type="Pfam" id="PF04093">
    <property type="entry name" value="MreD"/>
    <property type="match status" value="1"/>
</dbReference>
<sequence length="163" mass="19020">MSAHIASGRWVVWATFFVGAMFQVMPLPELAEVWRPDWLVLVMIYWAMALPHRYSVLTAFTLGLFLDVLLGATLGVRALALSLVVYIVVLHSMRFRNFPRWQQSLMVASLIFLYHFVIFWAQYAIVGDSEFVIDLFLPSISCVAVWWWLFWVLRNLRRSYGVK</sequence>
<dbReference type="OrthoDB" id="6647425at2"/>
<dbReference type="PIRSF" id="PIRSF018472">
    <property type="entry name" value="MreD_proteobac"/>
    <property type="match status" value="1"/>
</dbReference>
<keyword evidence="7 8" id="KW-0472">Membrane</keyword>
<gene>
    <name evidence="10" type="primary">mreD</name>
    <name evidence="10" type="ORF">EXU30_08790</name>
</gene>
<dbReference type="GO" id="GO:0008360">
    <property type="term" value="P:regulation of cell shape"/>
    <property type="evidence" value="ECO:0007669"/>
    <property type="project" value="UniProtKB-UniRule"/>
</dbReference>
<evidence type="ECO:0000256" key="4">
    <source>
        <dbReference type="ARBA" id="ARBA00022692"/>
    </source>
</evidence>
<keyword evidence="11" id="KW-1185">Reference proteome</keyword>
<dbReference type="AlphaFoldDB" id="A0A411PGU8"/>
<keyword evidence="3 8" id="KW-1003">Cell membrane</keyword>
<proteinExistence type="inferred from homology"/>
<dbReference type="InterPro" id="IPR026034">
    <property type="entry name" value="MreD_proteobac"/>
</dbReference>
<keyword evidence="5 8" id="KW-0133">Cell shape</keyword>
<feature type="transmembrane region" description="Helical" evidence="9">
    <location>
        <begin position="105"/>
        <end position="125"/>
    </location>
</feature>
<evidence type="ECO:0000256" key="2">
    <source>
        <dbReference type="ARBA" id="ARBA00007776"/>
    </source>
</evidence>
<dbReference type="Proteomes" id="UP000291106">
    <property type="component" value="Chromosome"/>
</dbReference>
<comment type="subcellular location">
    <subcellularLocation>
        <location evidence="8">Cell inner membrane</location>
    </subcellularLocation>
    <subcellularLocation>
        <location evidence="1">Cell membrane</location>
        <topology evidence="1">Multi-pass membrane protein</topology>
    </subcellularLocation>
</comment>